<accession>A0ABU3DMI1</accession>
<dbReference type="EMBL" id="JAVRHL010000004">
    <property type="protein sequence ID" value="MDT0684312.1"/>
    <property type="molecule type" value="Genomic_DNA"/>
</dbReference>
<comment type="similarity">
    <text evidence="1">Belongs to the LysR transcriptional regulatory family.</text>
</comment>
<evidence type="ECO:0000256" key="1">
    <source>
        <dbReference type="ARBA" id="ARBA00009437"/>
    </source>
</evidence>
<dbReference type="Pfam" id="PF03466">
    <property type="entry name" value="LysR_substrate"/>
    <property type="match status" value="1"/>
</dbReference>
<evidence type="ECO:0000313" key="7">
    <source>
        <dbReference type="Proteomes" id="UP001265259"/>
    </source>
</evidence>
<dbReference type="InterPro" id="IPR036390">
    <property type="entry name" value="WH_DNA-bd_sf"/>
</dbReference>
<comment type="caution">
    <text evidence="6">The sequence shown here is derived from an EMBL/GenBank/DDBJ whole genome shotgun (WGS) entry which is preliminary data.</text>
</comment>
<protein>
    <submittedName>
        <fullName evidence="6">LysR family transcriptional regulator</fullName>
    </submittedName>
</protein>
<evidence type="ECO:0000256" key="4">
    <source>
        <dbReference type="ARBA" id="ARBA00023163"/>
    </source>
</evidence>
<dbReference type="SUPFAM" id="SSF46785">
    <property type="entry name" value="Winged helix' DNA-binding domain"/>
    <property type="match status" value="1"/>
</dbReference>
<keyword evidence="4" id="KW-0804">Transcription</keyword>
<sequence>MPQLAHSLDLNRLRAFLAVAEEGSITLAAGRLGVAQPALSSSIKRLETDLGVALFERLPRGMSLTRYGRTLLPQVYDLFGRLAAMRDTLKDMETEPSGEVSIGLPPSASVVLTRPLLRVLTEEFPKVSLRLVEAMSGYLYDWVEAGELDMAITFNGLDTDTVLSRPMFREEMMLCGATDAMRDLPSPFPVERIAELPLIVTSARHTLRSNLQRQIEALGHTLNIRLEIDAGQQLVRMVSGGEGYGVFAPSAFVSELKAGQVQIVPLEPRYKRTVCLTYHRRKHADWVHEVIRARLEALIHELLGSGEWPAG</sequence>
<dbReference type="InterPro" id="IPR036388">
    <property type="entry name" value="WH-like_DNA-bd_sf"/>
</dbReference>
<keyword evidence="2" id="KW-0805">Transcription regulation</keyword>
<dbReference type="PRINTS" id="PR00039">
    <property type="entry name" value="HTHLYSR"/>
</dbReference>
<name>A0ABU3DMI1_9RHOB</name>
<keyword evidence="3" id="KW-0238">DNA-binding</keyword>
<proteinExistence type="inferred from homology"/>
<evidence type="ECO:0000259" key="5">
    <source>
        <dbReference type="PROSITE" id="PS50931"/>
    </source>
</evidence>
<dbReference type="PROSITE" id="PS50931">
    <property type="entry name" value="HTH_LYSR"/>
    <property type="match status" value="1"/>
</dbReference>
<reference evidence="6 7" key="1">
    <citation type="submission" date="2023-09" db="EMBL/GenBank/DDBJ databases">
        <authorList>
            <person name="Rey-Velasco X."/>
        </authorList>
    </citation>
    <scope>NUCLEOTIDE SEQUENCE [LARGE SCALE GENOMIC DNA]</scope>
    <source>
        <strain evidence="6 7">F158</strain>
    </source>
</reference>
<dbReference type="SUPFAM" id="SSF53850">
    <property type="entry name" value="Periplasmic binding protein-like II"/>
    <property type="match status" value="1"/>
</dbReference>
<feature type="domain" description="HTH lysR-type" evidence="5">
    <location>
        <begin position="8"/>
        <end position="65"/>
    </location>
</feature>
<dbReference type="Proteomes" id="UP001265259">
    <property type="component" value="Unassembled WGS sequence"/>
</dbReference>
<dbReference type="Gene3D" id="1.10.10.10">
    <property type="entry name" value="Winged helix-like DNA-binding domain superfamily/Winged helix DNA-binding domain"/>
    <property type="match status" value="1"/>
</dbReference>
<evidence type="ECO:0000313" key="6">
    <source>
        <dbReference type="EMBL" id="MDT0684312.1"/>
    </source>
</evidence>
<dbReference type="Gene3D" id="3.40.190.10">
    <property type="entry name" value="Periplasmic binding protein-like II"/>
    <property type="match status" value="2"/>
</dbReference>
<dbReference type="PANTHER" id="PTHR30126:SF40">
    <property type="entry name" value="HTH-TYPE TRANSCRIPTIONAL REGULATOR GLTR"/>
    <property type="match status" value="1"/>
</dbReference>
<gene>
    <name evidence="6" type="ORF">RM543_16640</name>
</gene>
<dbReference type="InterPro" id="IPR005119">
    <property type="entry name" value="LysR_subst-bd"/>
</dbReference>
<dbReference type="PANTHER" id="PTHR30126">
    <property type="entry name" value="HTH-TYPE TRANSCRIPTIONAL REGULATOR"/>
    <property type="match status" value="1"/>
</dbReference>
<dbReference type="InterPro" id="IPR000847">
    <property type="entry name" value="LysR_HTH_N"/>
</dbReference>
<dbReference type="RefSeq" id="WP_311693681.1">
    <property type="nucleotide sequence ID" value="NZ_JAVRHL010000004.1"/>
</dbReference>
<evidence type="ECO:0000256" key="2">
    <source>
        <dbReference type="ARBA" id="ARBA00023015"/>
    </source>
</evidence>
<organism evidence="6 7">
    <name type="scientific">Tropicimonas omnivorans</name>
    <dbReference type="NCBI Taxonomy" id="3075590"/>
    <lineage>
        <taxon>Bacteria</taxon>
        <taxon>Pseudomonadati</taxon>
        <taxon>Pseudomonadota</taxon>
        <taxon>Alphaproteobacteria</taxon>
        <taxon>Rhodobacterales</taxon>
        <taxon>Roseobacteraceae</taxon>
        <taxon>Tropicimonas</taxon>
    </lineage>
</organism>
<evidence type="ECO:0000256" key="3">
    <source>
        <dbReference type="ARBA" id="ARBA00023125"/>
    </source>
</evidence>
<dbReference type="Pfam" id="PF00126">
    <property type="entry name" value="HTH_1"/>
    <property type="match status" value="1"/>
</dbReference>
<keyword evidence="7" id="KW-1185">Reference proteome</keyword>